<comment type="caution">
    <text evidence="2">The sequence shown here is derived from an EMBL/GenBank/DDBJ whole genome shotgun (WGS) entry which is preliminary data.</text>
</comment>
<dbReference type="SUPFAM" id="SSF101478">
    <property type="entry name" value="ADP-ribosylglycohydrolase"/>
    <property type="match status" value="1"/>
</dbReference>
<dbReference type="AlphaFoldDB" id="A0A3B0CSS2"/>
<dbReference type="GO" id="GO:0046872">
    <property type="term" value="F:metal ion binding"/>
    <property type="evidence" value="ECO:0007669"/>
    <property type="project" value="UniProtKB-KW"/>
</dbReference>
<organism evidence="2 3">
    <name type="scientific">Paenibacillus ginsengarvi</name>
    <dbReference type="NCBI Taxonomy" id="400777"/>
    <lineage>
        <taxon>Bacteria</taxon>
        <taxon>Bacillati</taxon>
        <taxon>Bacillota</taxon>
        <taxon>Bacilli</taxon>
        <taxon>Bacillales</taxon>
        <taxon>Paenibacillaceae</taxon>
        <taxon>Paenibacillus</taxon>
    </lineage>
</organism>
<dbReference type="InterPro" id="IPR005502">
    <property type="entry name" value="Ribosyl_crysJ1"/>
</dbReference>
<name>A0A3B0CSS2_9BACL</name>
<feature type="binding site" evidence="1">
    <location>
        <position position="281"/>
    </location>
    <ligand>
        <name>Mg(2+)</name>
        <dbReference type="ChEBI" id="CHEBI:18420"/>
        <label>1</label>
    </ligand>
</feature>
<evidence type="ECO:0000256" key="1">
    <source>
        <dbReference type="PIRSR" id="PIRSR605502-1"/>
    </source>
</evidence>
<feature type="binding site" evidence="1">
    <location>
        <position position="283"/>
    </location>
    <ligand>
        <name>Mg(2+)</name>
        <dbReference type="ChEBI" id="CHEBI:18420"/>
        <label>1</label>
    </ligand>
</feature>
<dbReference type="EMBL" id="RBAH01000001">
    <property type="protein sequence ID" value="RKN86831.1"/>
    <property type="molecule type" value="Genomic_DNA"/>
</dbReference>
<dbReference type="Pfam" id="PF03747">
    <property type="entry name" value="ADP_ribosyl_GH"/>
    <property type="match status" value="1"/>
</dbReference>
<keyword evidence="1" id="KW-0460">Magnesium</keyword>
<evidence type="ECO:0000313" key="3">
    <source>
        <dbReference type="Proteomes" id="UP000282311"/>
    </source>
</evidence>
<accession>A0A3B0CSS2</accession>
<sequence length="642" mass="70802">MINRDGIIITFADAHVGGFRVGISILNENDYYRIVYGGWLGKNIGGTLGAPVEGRKELLSLTFYPKLPDGPLENDDLDLQLVWLHALEQYGPSLTARELGQEWTEHVFFPFDEYGYALANLRRGLLPPVAGWFGNPFTNCMGSPIRSEIWAMAAPGAPEVAARYAYEDAIVDHAGGEGVYGEMFFAALESAVFMEKDRDRLIEIGLTYIPQDCRTALALRDLIRWHKEGYDWKEARELVLKHHGHSNFTDAPQNIAFTILGWLYGESFEDAILKAVNCGYDTDCTAATLGAILGMLLGPDALPEKWVAPVGERVVVSPPIKGFPAPKNLDELTKRTIRMGKQILAAWDTGIIVHPDLPTSWNREDGAAAPPAELWERGVTGNRYRLPQGTIGCPDAELTVDYGPSGPAIGAGQATKIAFRFTNRSGVPLEGSVALVLPEGWSGSSAQSISLEPGESLDWEAEIRASNDVRSVNRLEFVWSRSHDHSPWNEQRVAFTLVRASSWHVSGPDGGEAVQAFMPGNRLDWSSAVGEESDGVYTARTTMRNPARRQMRIIAAANAPVTLRLNGEDVIECKETLAFMPAFHRAPRQQWFELELDAGDHEIEVEAVRGGNPLEVYVLPVSTRQTTSPGAFYYYTDVLWGV</sequence>
<proteinExistence type="predicted"/>
<keyword evidence="1" id="KW-0479">Metal-binding</keyword>
<gene>
    <name evidence="2" type="ORF">D7M11_02440</name>
</gene>
<comment type="cofactor">
    <cofactor evidence="1">
        <name>Mg(2+)</name>
        <dbReference type="ChEBI" id="CHEBI:18420"/>
    </cofactor>
    <text evidence="1">Binds 2 magnesium ions per subunit.</text>
</comment>
<dbReference type="Gene3D" id="1.10.4080.10">
    <property type="entry name" value="ADP-ribosylation/Crystallin J1"/>
    <property type="match status" value="1"/>
</dbReference>
<evidence type="ECO:0000313" key="2">
    <source>
        <dbReference type="EMBL" id="RKN86831.1"/>
    </source>
</evidence>
<dbReference type="InterPro" id="IPR036705">
    <property type="entry name" value="Ribosyl_crysJ1_sf"/>
</dbReference>
<reference evidence="2 3" key="1">
    <citation type="journal article" date="2007" name="Int. J. Syst. Evol. Microbiol.">
        <title>Paenibacillus ginsengarvi sp. nov., isolated from soil from ginseng cultivation.</title>
        <authorList>
            <person name="Yoon M.H."/>
            <person name="Ten L.N."/>
            <person name="Im W.T."/>
        </authorList>
    </citation>
    <scope>NUCLEOTIDE SEQUENCE [LARGE SCALE GENOMIC DNA]</scope>
    <source>
        <strain evidence="2 3">KCTC 13059</strain>
    </source>
</reference>
<keyword evidence="3" id="KW-1185">Reference proteome</keyword>
<dbReference type="Proteomes" id="UP000282311">
    <property type="component" value="Unassembled WGS sequence"/>
</dbReference>
<protein>
    <recommendedName>
        <fullName evidence="4">Alpha-galactosidase NEW3 domain-containing protein</fullName>
    </recommendedName>
</protein>
<evidence type="ECO:0008006" key="4">
    <source>
        <dbReference type="Google" id="ProtNLM"/>
    </source>
</evidence>